<dbReference type="Pfam" id="PF13936">
    <property type="entry name" value="HTH_38"/>
    <property type="match status" value="1"/>
</dbReference>
<gene>
    <name evidence="2" type="ORF">HOP12_02615</name>
</gene>
<name>A0A849SCD6_UNCEI</name>
<organism evidence="2 3">
    <name type="scientific">Eiseniibacteriota bacterium</name>
    <dbReference type="NCBI Taxonomy" id="2212470"/>
    <lineage>
        <taxon>Bacteria</taxon>
        <taxon>Candidatus Eiseniibacteriota</taxon>
    </lineage>
</organism>
<sequence>MGQGSGPSHRLAPAERLELLRLVRAGETYQAAARVVGCSSKSVQRLLAKTGGMKPRSTARSALRLSLAEREEISRGLRVGESCRGIAVRLGRSPSTVSREVAADGRREGYRAWRAEARARRRVHRPKVPRLVARACTGFCVSA</sequence>
<dbReference type="Proteomes" id="UP000580839">
    <property type="component" value="Unassembled WGS sequence"/>
</dbReference>
<dbReference type="GO" id="GO:0005829">
    <property type="term" value="C:cytosol"/>
    <property type="evidence" value="ECO:0007669"/>
    <property type="project" value="TreeGrafter"/>
</dbReference>
<dbReference type="Pfam" id="PF13384">
    <property type="entry name" value="HTH_23"/>
    <property type="match status" value="1"/>
</dbReference>
<comment type="caution">
    <text evidence="2">The sequence shown here is derived from an EMBL/GenBank/DDBJ whole genome shotgun (WGS) entry which is preliminary data.</text>
</comment>
<evidence type="ECO:0000259" key="1">
    <source>
        <dbReference type="Pfam" id="PF13936"/>
    </source>
</evidence>
<accession>A0A849SCD6</accession>
<evidence type="ECO:0000313" key="3">
    <source>
        <dbReference type="Proteomes" id="UP000580839"/>
    </source>
</evidence>
<dbReference type="GO" id="GO:0004803">
    <property type="term" value="F:transposase activity"/>
    <property type="evidence" value="ECO:0007669"/>
    <property type="project" value="TreeGrafter"/>
</dbReference>
<dbReference type="PANTHER" id="PTHR10948">
    <property type="entry name" value="TRANSPOSASE"/>
    <property type="match status" value="1"/>
</dbReference>
<dbReference type="InterPro" id="IPR025246">
    <property type="entry name" value="IS30-like_HTH"/>
</dbReference>
<feature type="domain" description="Transposase IS30-like HTH" evidence="1">
    <location>
        <begin position="64"/>
        <end position="101"/>
    </location>
</feature>
<dbReference type="AlphaFoldDB" id="A0A849SCD6"/>
<dbReference type="PANTHER" id="PTHR10948:SF23">
    <property type="entry name" value="TRANSPOSASE INSI FOR INSERTION SEQUENCE ELEMENT IS30A-RELATED"/>
    <property type="match status" value="1"/>
</dbReference>
<dbReference type="InterPro" id="IPR051917">
    <property type="entry name" value="Transposase-Integrase"/>
</dbReference>
<reference evidence="2 3" key="1">
    <citation type="submission" date="2020-04" db="EMBL/GenBank/DDBJ databases">
        <title>Metagenomic profiling of ammonia- and methane-oxidizing microorganisms in a Dutch drinking water treatment plant.</title>
        <authorList>
            <person name="Poghosyan L."/>
            <person name="Leucker S."/>
        </authorList>
    </citation>
    <scope>NUCLEOTIDE SEQUENCE [LARGE SCALE GENOMIC DNA]</scope>
    <source>
        <strain evidence="2">S-RSF-IL-03</strain>
    </source>
</reference>
<proteinExistence type="predicted"/>
<evidence type="ECO:0000313" key="2">
    <source>
        <dbReference type="EMBL" id="NOT33042.1"/>
    </source>
</evidence>
<protein>
    <submittedName>
        <fullName evidence="2">Helix-turn-helix domain-containing protein</fullName>
    </submittedName>
</protein>
<dbReference type="EMBL" id="JABFRW010000026">
    <property type="protein sequence ID" value="NOT33042.1"/>
    <property type="molecule type" value="Genomic_DNA"/>
</dbReference>
<dbReference type="GO" id="GO:0032196">
    <property type="term" value="P:transposition"/>
    <property type="evidence" value="ECO:0007669"/>
    <property type="project" value="TreeGrafter"/>
</dbReference>